<dbReference type="OrthoDB" id="7740921at2759"/>
<dbReference type="EMBL" id="DS232064">
    <property type="protein sequence ID" value="EDS33643.1"/>
    <property type="molecule type" value="Genomic_DNA"/>
</dbReference>
<keyword evidence="4" id="KW-1185">Reference proteome</keyword>
<proteinExistence type="predicted"/>
<evidence type="ECO:0000313" key="4">
    <source>
        <dbReference type="Proteomes" id="UP000002320"/>
    </source>
</evidence>
<reference evidence="2" key="1">
    <citation type="submission" date="2007-03" db="EMBL/GenBank/DDBJ databases">
        <title>Annotation of Culex pipiens quinquefasciatus.</title>
        <authorList>
            <consortium name="The Broad Institute Genome Sequencing Platform"/>
            <person name="Atkinson P.W."/>
            <person name="Hemingway J."/>
            <person name="Christensen B.M."/>
            <person name="Higgs S."/>
            <person name="Kodira C."/>
            <person name="Hannick L."/>
            <person name="Megy K."/>
            <person name="O'Leary S."/>
            <person name="Pearson M."/>
            <person name="Haas B.J."/>
            <person name="Mauceli E."/>
            <person name="Wortman J.R."/>
            <person name="Lee N.H."/>
            <person name="Guigo R."/>
            <person name="Stanke M."/>
            <person name="Alvarado L."/>
            <person name="Amedeo P."/>
            <person name="Antoine C.H."/>
            <person name="Arensburger P."/>
            <person name="Bidwell S.L."/>
            <person name="Crawford M."/>
            <person name="Camaro F."/>
            <person name="Devon K."/>
            <person name="Engels R."/>
            <person name="Hammond M."/>
            <person name="Howarth C."/>
            <person name="Koehrsen M."/>
            <person name="Lawson D."/>
            <person name="Montgomery P."/>
            <person name="Nene V."/>
            <person name="Nusbaum C."/>
            <person name="Puiu D."/>
            <person name="Romero-Severson J."/>
            <person name="Severson D.W."/>
            <person name="Shumway M."/>
            <person name="Sisk P."/>
            <person name="Stolte C."/>
            <person name="Zeng Q."/>
            <person name="Eisenstadt E."/>
            <person name="Fraser-Liggett C."/>
            <person name="Strausberg R."/>
            <person name="Galagan J."/>
            <person name="Birren B."/>
            <person name="Collins F.H."/>
        </authorList>
    </citation>
    <scope>NUCLEOTIDE SEQUENCE [LARGE SCALE GENOMIC DNA]</scope>
    <source>
        <strain evidence="2">JHB</strain>
    </source>
</reference>
<evidence type="ECO:0000313" key="2">
    <source>
        <dbReference type="EMBL" id="EDS33643.1"/>
    </source>
</evidence>
<dbReference type="EnsemblMetazoa" id="CPIJ009710-RA">
    <property type="protein sequence ID" value="CPIJ009710-PA"/>
    <property type="gene ID" value="CPIJ009710"/>
</dbReference>
<organism>
    <name type="scientific">Culex quinquefasciatus</name>
    <name type="common">Southern house mosquito</name>
    <name type="synonym">Culex pungens</name>
    <dbReference type="NCBI Taxonomy" id="7176"/>
    <lineage>
        <taxon>Eukaryota</taxon>
        <taxon>Metazoa</taxon>
        <taxon>Ecdysozoa</taxon>
        <taxon>Arthropoda</taxon>
        <taxon>Hexapoda</taxon>
        <taxon>Insecta</taxon>
        <taxon>Pterygota</taxon>
        <taxon>Neoptera</taxon>
        <taxon>Endopterygota</taxon>
        <taxon>Diptera</taxon>
        <taxon>Nematocera</taxon>
        <taxon>Culicoidea</taxon>
        <taxon>Culicidae</taxon>
        <taxon>Culicinae</taxon>
        <taxon>Culicini</taxon>
        <taxon>Culex</taxon>
        <taxon>Culex</taxon>
    </lineage>
</organism>
<name>B0WS24_CULQU</name>
<feature type="chain" id="PRO_5014566935" evidence="1">
    <location>
        <begin position="19"/>
        <end position="231"/>
    </location>
</feature>
<dbReference type="VEuPathDB" id="VectorBase:CPIJ009710"/>
<evidence type="ECO:0000256" key="1">
    <source>
        <dbReference type="SAM" id="SignalP"/>
    </source>
</evidence>
<accession>B0WS24</accession>
<feature type="signal peptide" evidence="1">
    <location>
        <begin position="1"/>
        <end position="18"/>
    </location>
</feature>
<dbReference type="KEGG" id="cqu:CpipJ_CPIJ009710"/>
<protein>
    <submittedName>
        <fullName evidence="2 3">Uncharacterized protein</fullName>
    </submittedName>
</protein>
<dbReference type="OMA" id="HETINML"/>
<dbReference type="InParanoid" id="B0WS24"/>
<sequence length="231" mass="27710">METNILLLAAICLGAASANDDYGFLQVFNSNFSSLSSEVEFELQGKREFNGLLIREFNREILNEFGEIVPRMRGAHYDFLQSVQNFDGASEECRDYVFFLADLYRYFQEWDIQDCAYLTYMQLRADALYRFIPVEQEYARENSRSLFQVVQTLGRNDIFDVEAIRYELQDELDYYTNLREYYRQRLNEELAKHGEDAHETINMLESCRYYIYFWQDDDHDYLRQFLESDCQ</sequence>
<dbReference type="HOGENOM" id="CLU_068741_0_0_1"/>
<dbReference type="Proteomes" id="UP000002320">
    <property type="component" value="Unassembled WGS sequence"/>
</dbReference>
<dbReference type="VEuPathDB" id="VectorBase:CQUJHB005525"/>
<keyword evidence="1" id="KW-0732">Signal</keyword>
<gene>
    <name evidence="3" type="primary">6042383</name>
    <name evidence="2" type="ORF">CpipJ_CPIJ009710</name>
</gene>
<dbReference type="eggNOG" id="ENOG502T8B8">
    <property type="taxonomic scope" value="Eukaryota"/>
</dbReference>
<evidence type="ECO:0000313" key="3">
    <source>
        <dbReference type="EnsemblMetazoa" id="CPIJ009710-PA"/>
    </source>
</evidence>
<reference evidence="3" key="2">
    <citation type="submission" date="2020-05" db="UniProtKB">
        <authorList>
            <consortium name="EnsemblMetazoa"/>
        </authorList>
    </citation>
    <scope>IDENTIFICATION</scope>
    <source>
        <strain evidence="3">JHB</strain>
    </source>
</reference>
<dbReference type="AlphaFoldDB" id="B0WS24"/>